<evidence type="ECO:0000256" key="2">
    <source>
        <dbReference type="PROSITE-ProRule" id="PRU00176"/>
    </source>
</evidence>
<feature type="compositionally biased region" description="Polar residues" evidence="3">
    <location>
        <begin position="1"/>
        <end position="10"/>
    </location>
</feature>
<evidence type="ECO:0000313" key="5">
    <source>
        <dbReference type="EMBL" id="SSD59058.1"/>
    </source>
</evidence>
<dbReference type="EMBL" id="UFAJ01000084">
    <property type="protein sequence ID" value="SSD59058.1"/>
    <property type="molecule type" value="Genomic_DNA"/>
</dbReference>
<feature type="domain" description="RRM" evidence="4">
    <location>
        <begin position="582"/>
        <end position="710"/>
    </location>
</feature>
<name>A0A376B2Z4_9ASCO</name>
<dbReference type="InterPro" id="IPR000504">
    <property type="entry name" value="RRM_dom"/>
</dbReference>
<dbReference type="InterPro" id="IPR052462">
    <property type="entry name" value="SLIRP/GR-RBP-like"/>
</dbReference>
<proteinExistence type="predicted"/>
<organism evidence="5 6">
    <name type="scientific">Saccharomycodes ludwigii</name>
    <dbReference type="NCBI Taxonomy" id="36035"/>
    <lineage>
        <taxon>Eukaryota</taxon>
        <taxon>Fungi</taxon>
        <taxon>Dikarya</taxon>
        <taxon>Ascomycota</taxon>
        <taxon>Saccharomycotina</taxon>
        <taxon>Saccharomycetes</taxon>
        <taxon>Saccharomycodales</taxon>
        <taxon>Saccharomycodaceae</taxon>
        <taxon>Saccharomycodes</taxon>
    </lineage>
</organism>
<keyword evidence="1 2" id="KW-0694">RNA-binding</keyword>
<evidence type="ECO:0000313" key="6">
    <source>
        <dbReference type="Proteomes" id="UP000262825"/>
    </source>
</evidence>
<reference evidence="6" key="1">
    <citation type="submission" date="2018-06" db="EMBL/GenBank/DDBJ databases">
        <authorList>
            <person name="Guldener U."/>
        </authorList>
    </citation>
    <scope>NUCLEOTIDE SEQUENCE [LARGE SCALE GENOMIC DNA]</scope>
    <source>
        <strain evidence="6">UTAD17</strain>
    </source>
</reference>
<dbReference type="Pfam" id="PF00076">
    <property type="entry name" value="RRM_1"/>
    <property type="match status" value="1"/>
</dbReference>
<evidence type="ECO:0000259" key="4">
    <source>
        <dbReference type="PROSITE" id="PS50102"/>
    </source>
</evidence>
<feature type="compositionally biased region" description="Acidic residues" evidence="3">
    <location>
        <begin position="350"/>
        <end position="366"/>
    </location>
</feature>
<evidence type="ECO:0000256" key="3">
    <source>
        <dbReference type="SAM" id="MobiDB-lite"/>
    </source>
</evidence>
<dbReference type="SMART" id="SM00360">
    <property type="entry name" value="RRM"/>
    <property type="match status" value="3"/>
</dbReference>
<dbReference type="PANTHER" id="PTHR48027">
    <property type="entry name" value="HETEROGENEOUS NUCLEAR RIBONUCLEOPROTEIN 87F-RELATED"/>
    <property type="match status" value="1"/>
</dbReference>
<dbReference type="AlphaFoldDB" id="A0A376B2Z4"/>
<feature type="region of interest" description="Disordered" evidence="3">
    <location>
        <begin position="350"/>
        <end position="374"/>
    </location>
</feature>
<dbReference type="InterPro" id="IPR035979">
    <property type="entry name" value="RBD_domain_sf"/>
</dbReference>
<sequence>MISTSTNFTGDNKEEGADSSVPSFTMSQLEQLSNTNILTIRLASKQNSTSSISIITNTINKIAISLSSTVPPSSFSQINSDIIEKYQYWPQEKRLHFIKDQSNCLSFEMGDVEYKNNFLNDPTLLSTVNFTKIYQFQFKNLLDLQKMRDDVYNKLIQYNDKIYYAISFNPYALTHPGNLYIRGLPLNLKVHDIQPIFANFGHVLNLKIIHDKKSGQSLGYGFVSYSLGSEAAECVKKLNGKYMNGSLLFINYHVERKERERLHLDQLKEGNDDTKFRGVFIGNLPITSTNTIVDTYDTTANEVKNYITPIQVVKRIIDVLTKKNIKQKIEIVSFYFPKHNSQTNITYHDTEEDEEYSVDSSQQEEGELSKNAETCDNRDEISPLKGYGFMKFKTHAQALKVVELLNGYEWLQHKLVVNKAIQNTSPSATVRSPQPPSAIKSNSNISIPINNGIANTDMHNESNNVKMASTSIFQSSPPILPHPTIPFQYISTTVPQTPVPNFRGTSLPVFIPRAPLEQLTPITLSPGNSQNNDITTTTPVANYNNININTNNTNGNVNTNNTQQPIILPLTLPIPTRDQQESNLYIKHLPLEWTDDDLIELYKRFGEIISAKVITVGGSKKNSNEAVTTHQQDDGGEGVNANDTLAENTMQYYEENTSNHDNNNGLPIGASKGYAFVCFKNPLDASRAMQETNNLRVDDNHVLYVSFAAKRTNNNSNAGNDNSADNISTTRRRYSSATHTNQNVHAIPYYQRYIGKSNSINGINNIHNNSYNHNNNNYAYGNFNPKFLQAMYYSQTQAIPTPLQINHHVYPTLITPSSPSTNSISSSVGSDSSTNSSINTSASGTNNNINHRVSNGIANINIGSSSPPLQMPSYFVNQYPIMPSTIINTPIMPSKSVNVSSSDNAIDPKLNYNNNSSASNKKKEVK</sequence>
<evidence type="ECO:0000256" key="1">
    <source>
        <dbReference type="ARBA" id="ARBA00022884"/>
    </source>
</evidence>
<feature type="region of interest" description="Disordered" evidence="3">
    <location>
        <begin position="1"/>
        <end position="23"/>
    </location>
</feature>
<dbReference type="CDD" id="cd00590">
    <property type="entry name" value="RRM_SF"/>
    <property type="match status" value="1"/>
</dbReference>
<dbReference type="Proteomes" id="UP000262825">
    <property type="component" value="Unassembled WGS sequence"/>
</dbReference>
<gene>
    <name evidence="5" type="ORF">SCODWIG_00819</name>
</gene>
<keyword evidence="6" id="KW-1185">Reference proteome</keyword>
<dbReference type="PROSITE" id="PS50102">
    <property type="entry name" value="RRM"/>
    <property type="match status" value="2"/>
</dbReference>
<dbReference type="VEuPathDB" id="FungiDB:SCODWIG_00819"/>
<feature type="compositionally biased region" description="Low complexity" evidence="3">
    <location>
        <begin position="909"/>
        <end position="919"/>
    </location>
</feature>
<dbReference type="InterPro" id="IPR012677">
    <property type="entry name" value="Nucleotide-bd_a/b_plait_sf"/>
</dbReference>
<dbReference type="Gene3D" id="3.30.70.330">
    <property type="match status" value="3"/>
</dbReference>
<protein>
    <recommendedName>
        <fullName evidence="4">RRM domain-containing protein</fullName>
    </recommendedName>
</protein>
<feature type="region of interest" description="Disordered" evidence="3">
    <location>
        <begin position="817"/>
        <end position="850"/>
    </location>
</feature>
<feature type="region of interest" description="Disordered" evidence="3">
    <location>
        <begin position="896"/>
        <end position="926"/>
    </location>
</feature>
<dbReference type="SUPFAM" id="SSF54928">
    <property type="entry name" value="RNA-binding domain, RBD"/>
    <property type="match status" value="3"/>
</dbReference>
<feature type="domain" description="RRM" evidence="4">
    <location>
        <begin position="177"/>
        <end position="255"/>
    </location>
</feature>
<accession>A0A376B2Z4</accession>
<dbReference type="GO" id="GO:0003723">
    <property type="term" value="F:RNA binding"/>
    <property type="evidence" value="ECO:0007669"/>
    <property type="project" value="UniProtKB-UniRule"/>
</dbReference>